<dbReference type="Gene3D" id="3.50.50.60">
    <property type="entry name" value="FAD/NAD(P)-binding domain"/>
    <property type="match status" value="1"/>
</dbReference>
<dbReference type="Pfam" id="PF01494">
    <property type="entry name" value="FAD_binding_3"/>
    <property type="match status" value="1"/>
</dbReference>
<evidence type="ECO:0000256" key="2">
    <source>
        <dbReference type="ARBA" id="ARBA00022827"/>
    </source>
</evidence>
<proteinExistence type="predicted"/>
<dbReference type="GO" id="GO:0008688">
    <property type="term" value="F:3-(3-hydroxyphenyl)propionate hydroxylase activity"/>
    <property type="evidence" value="ECO:0007669"/>
    <property type="project" value="TreeGrafter"/>
</dbReference>
<dbReference type="PRINTS" id="PR00420">
    <property type="entry name" value="RNGMNOXGNASE"/>
</dbReference>
<dbReference type="PANTHER" id="PTHR43476:SF3">
    <property type="entry name" value="FAD-BINDING MONOOXYGENASE"/>
    <property type="match status" value="1"/>
</dbReference>
<comment type="caution">
    <text evidence="5">The sequence shown here is derived from an EMBL/GenBank/DDBJ whole genome shotgun (WGS) entry which is preliminary data.</text>
</comment>
<dbReference type="AlphaFoldDB" id="A0AAJ0DKH5"/>
<gene>
    <name evidence="5" type="ORF">LTR09_007286</name>
</gene>
<dbReference type="InterPro" id="IPR036188">
    <property type="entry name" value="FAD/NAD-bd_sf"/>
</dbReference>
<keyword evidence="1" id="KW-0285">Flavoprotein</keyword>
<keyword evidence="3" id="KW-0560">Oxidoreductase</keyword>
<protein>
    <recommendedName>
        <fullName evidence="4">FAD-binding domain-containing protein</fullName>
    </recommendedName>
</protein>
<evidence type="ECO:0000313" key="6">
    <source>
        <dbReference type="Proteomes" id="UP001271007"/>
    </source>
</evidence>
<dbReference type="InterPro" id="IPR050631">
    <property type="entry name" value="PheA/TfdB_FAD_monoxygenase"/>
</dbReference>
<dbReference type="EMBL" id="JAWDJX010000025">
    <property type="protein sequence ID" value="KAK3051631.1"/>
    <property type="molecule type" value="Genomic_DNA"/>
</dbReference>
<reference evidence="5" key="1">
    <citation type="submission" date="2023-04" db="EMBL/GenBank/DDBJ databases">
        <title>Black Yeasts Isolated from many extreme environments.</title>
        <authorList>
            <person name="Coleine C."/>
            <person name="Stajich J.E."/>
            <person name="Selbmann L."/>
        </authorList>
    </citation>
    <scope>NUCLEOTIDE SEQUENCE</scope>
    <source>
        <strain evidence="5">CCFEE 5312</strain>
    </source>
</reference>
<dbReference type="InterPro" id="IPR002938">
    <property type="entry name" value="FAD-bd"/>
</dbReference>
<name>A0AAJ0DKH5_9PEZI</name>
<evidence type="ECO:0000256" key="3">
    <source>
        <dbReference type="ARBA" id="ARBA00023002"/>
    </source>
</evidence>
<keyword evidence="2" id="KW-0274">FAD</keyword>
<dbReference type="PANTHER" id="PTHR43476">
    <property type="entry name" value="3-(3-HYDROXY-PHENYL)PROPIONATE/3-HYDROXYCINNAMIC ACID HYDROXYLASE"/>
    <property type="match status" value="1"/>
</dbReference>
<sequence>MLVQEATTMIVPTTAEVLVVGAGPAGLAAACTLRANGVEVVVVDAAPEPSTSSRAIVIHSRTLEVMEGLGIVEGVLKEGLIIGEGLIRNRQGILGSIGFAALKAKYPMVVSLAQADTERILKQRLEALGGSVHRGAQVVKVSENEDGVLVEINTSDSTSYIQTQYVIAADGRKSCIREQLGIPFEGGGYNHQFILADIRLLRTGPLRPDVFQEFLSPANLLLYIPLPRNIWRVVATVDHATGEEDMSVFQRLTDERAGPGVKIDEMMWSSRFRIQHGLAARYRKGRVFLAGDAAHCHPPVGGQGMNIGIQDGVRLSNILTEALHDGKTTEADLDRYERERRPIAKDVVALAHQGTVINTLESPVLCVLRDWVIWALTKIPPVRYAIAYRLSGLGYA</sequence>
<evidence type="ECO:0000259" key="4">
    <source>
        <dbReference type="Pfam" id="PF01494"/>
    </source>
</evidence>
<accession>A0AAJ0DKH5</accession>
<feature type="domain" description="FAD-binding" evidence="4">
    <location>
        <begin position="15"/>
        <end position="349"/>
    </location>
</feature>
<dbReference type="SUPFAM" id="SSF51905">
    <property type="entry name" value="FAD/NAD(P)-binding domain"/>
    <property type="match status" value="1"/>
</dbReference>
<dbReference type="GO" id="GO:0071949">
    <property type="term" value="F:FAD binding"/>
    <property type="evidence" value="ECO:0007669"/>
    <property type="project" value="InterPro"/>
</dbReference>
<keyword evidence="6" id="KW-1185">Reference proteome</keyword>
<dbReference type="Gene3D" id="3.30.70.2450">
    <property type="match status" value="1"/>
</dbReference>
<dbReference type="GO" id="GO:0019622">
    <property type="term" value="P:3-(3-hydroxy)phenylpropionate catabolic process"/>
    <property type="evidence" value="ECO:0007669"/>
    <property type="project" value="TreeGrafter"/>
</dbReference>
<evidence type="ECO:0000313" key="5">
    <source>
        <dbReference type="EMBL" id="KAK3051631.1"/>
    </source>
</evidence>
<organism evidence="5 6">
    <name type="scientific">Extremus antarcticus</name>
    <dbReference type="NCBI Taxonomy" id="702011"/>
    <lineage>
        <taxon>Eukaryota</taxon>
        <taxon>Fungi</taxon>
        <taxon>Dikarya</taxon>
        <taxon>Ascomycota</taxon>
        <taxon>Pezizomycotina</taxon>
        <taxon>Dothideomycetes</taxon>
        <taxon>Dothideomycetidae</taxon>
        <taxon>Mycosphaerellales</taxon>
        <taxon>Extremaceae</taxon>
        <taxon>Extremus</taxon>
    </lineage>
</organism>
<evidence type="ECO:0000256" key="1">
    <source>
        <dbReference type="ARBA" id="ARBA00022630"/>
    </source>
</evidence>
<dbReference type="Proteomes" id="UP001271007">
    <property type="component" value="Unassembled WGS sequence"/>
</dbReference>